<dbReference type="EMBL" id="KQ103129">
    <property type="protein sequence ID" value="KMS93405.1"/>
    <property type="molecule type" value="Genomic_DNA"/>
</dbReference>
<evidence type="ECO:0000256" key="2">
    <source>
        <dbReference type="ARBA" id="ARBA00022741"/>
    </source>
</evidence>
<comment type="catalytic activity">
    <reaction evidence="5">
        <text>L-seryl-[pyruvate dehydrogenase E1 alpha subunit] + ATP = O-phospho-L-seryl-[pyruvate dehydrogenase E1 alpha subunit] + ADP + H(+)</text>
        <dbReference type="Rhea" id="RHEA:23052"/>
        <dbReference type="Rhea" id="RHEA-COMP:13689"/>
        <dbReference type="Rhea" id="RHEA-COMP:13690"/>
        <dbReference type="ChEBI" id="CHEBI:15378"/>
        <dbReference type="ChEBI" id="CHEBI:29999"/>
        <dbReference type="ChEBI" id="CHEBI:30616"/>
        <dbReference type="ChEBI" id="CHEBI:83421"/>
        <dbReference type="ChEBI" id="CHEBI:456216"/>
        <dbReference type="EC" id="2.7.11.2"/>
    </reaction>
</comment>
<feature type="non-terminal residue" evidence="8">
    <location>
        <position position="1"/>
    </location>
</feature>
<dbReference type="Gramene" id="KMS93405">
    <property type="protein sequence ID" value="KMS93405"/>
    <property type="gene ID" value="BVRB_031810"/>
</dbReference>
<dbReference type="GO" id="GO:0005759">
    <property type="term" value="C:mitochondrial matrix"/>
    <property type="evidence" value="ECO:0007669"/>
    <property type="project" value="UniProtKB-SubCell"/>
</dbReference>
<dbReference type="GO" id="GO:0005524">
    <property type="term" value="F:ATP binding"/>
    <property type="evidence" value="ECO:0007669"/>
    <property type="project" value="UniProtKB-UniRule"/>
</dbReference>
<dbReference type="Pfam" id="PF10436">
    <property type="entry name" value="BCDHK_Adom3"/>
    <property type="match status" value="1"/>
</dbReference>
<dbReference type="InterPro" id="IPR039028">
    <property type="entry name" value="BCKD/PDK"/>
</dbReference>
<evidence type="ECO:0000259" key="7">
    <source>
        <dbReference type="Pfam" id="PF10436"/>
    </source>
</evidence>
<dbReference type="PANTHER" id="PTHR11947:SF3">
    <property type="entry name" value="[PYRUVATE DEHYDROGENASE (ACETYL-TRANSFERRING)] KINASE, MITOCHONDRIAL"/>
    <property type="match status" value="1"/>
</dbReference>
<evidence type="ECO:0000313" key="8">
    <source>
        <dbReference type="EMBL" id="KMS93405.1"/>
    </source>
</evidence>
<evidence type="ECO:0000256" key="1">
    <source>
        <dbReference type="ARBA" id="ARBA00022679"/>
    </source>
</evidence>
<proteinExistence type="inferred from homology"/>
<dbReference type="SUPFAM" id="SSF69012">
    <property type="entry name" value="alpha-ketoacid dehydrogenase kinase, N-terminal domain"/>
    <property type="match status" value="1"/>
</dbReference>
<dbReference type="PANTHER" id="PTHR11947">
    <property type="entry name" value="PYRUVATE DEHYDROGENASE KINASE"/>
    <property type="match status" value="1"/>
</dbReference>
<evidence type="ECO:0000256" key="6">
    <source>
        <dbReference type="RuleBase" id="RU366032"/>
    </source>
</evidence>
<evidence type="ECO:0000256" key="5">
    <source>
        <dbReference type="ARBA" id="ARBA00048201"/>
    </source>
</evidence>
<dbReference type="AlphaFoldDB" id="A0A0J8DRN7"/>
<comment type="subcellular location">
    <subcellularLocation>
        <location evidence="6">Mitochondrion matrix</location>
    </subcellularLocation>
</comment>
<dbReference type="GO" id="GO:0010906">
    <property type="term" value="P:regulation of glucose metabolic process"/>
    <property type="evidence" value="ECO:0007669"/>
    <property type="project" value="TreeGrafter"/>
</dbReference>
<feature type="domain" description="Branched-chain alpha-ketoacid dehydrogenase kinase/Pyruvate dehydrogenase kinase N-terminal" evidence="7">
    <location>
        <begin position="29"/>
        <end position="175"/>
    </location>
</feature>
<dbReference type="Proteomes" id="UP000035740">
    <property type="component" value="Unassembled WGS sequence"/>
</dbReference>
<keyword evidence="4 6" id="KW-0067">ATP-binding</keyword>
<protein>
    <recommendedName>
        <fullName evidence="6">Protein-serine/threonine kinase</fullName>
        <ecNumber evidence="6">2.7.11.-</ecNumber>
    </recommendedName>
</protein>
<keyword evidence="6" id="KW-0496">Mitochondrion</keyword>
<dbReference type="GO" id="GO:0004740">
    <property type="term" value="F:pyruvate dehydrogenase (acetyl-transferring) kinase activity"/>
    <property type="evidence" value="ECO:0007669"/>
    <property type="project" value="UniProtKB-EC"/>
</dbReference>
<accession>A0A0J8DRN7</accession>
<name>A0A0J8DRN7_BETVV</name>
<dbReference type="Gene3D" id="1.20.140.20">
    <property type="entry name" value="Alpha-ketoacid/pyruvate dehydrogenase kinase, N-terminal domain"/>
    <property type="match status" value="1"/>
</dbReference>
<dbReference type="OMA" id="FIDECPF"/>
<dbReference type="InterPro" id="IPR036784">
    <property type="entry name" value="AK/P_DHK_N_sf"/>
</dbReference>
<gene>
    <name evidence="8" type="ORF">BVRB_031810</name>
</gene>
<evidence type="ECO:0000256" key="4">
    <source>
        <dbReference type="ARBA" id="ARBA00022840"/>
    </source>
</evidence>
<keyword evidence="3 6" id="KW-0418">Kinase</keyword>
<evidence type="ECO:0000256" key="3">
    <source>
        <dbReference type="ARBA" id="ARBA00022777"/>
    </source>
</evidence>
<keyword evidence="2 6" id="KW-0547">Nucleotide-binding</keyword>
<evidence type="ECO:0000313" key="9">
    <source>
        <dbReference type="Proteomes" id="UP000035740"/>
    </source>
</evidence>
<keyword evidence="1 6" id="KW-0808">Transferase</keyword>
<organism evidence="8 9">
    <name type="scientific">Beta vulgaris subsp. vulgaris</name>
    <name type="common">Beet</name>
    <dbReference type="NCBI Taxonomy" id="3555"/>
    <lineage>
        <taxon>Eukaryota</taxon>
        <taxon>Viridiplantae</taxon>
        <taxon>Streptophyta</taxon>
        <taxon>Embryophyta</taxon>
        <taxon>Tracheophyta</taxon>
        <taxon>Spermatophyta</taxon>
        <taxon>Magnoliopsida</taxon>
        <taxon>eudicotyledons</taxon>
        <taxon>Gunneridae</taxon>
        <taxon>Pentapetalae</taxon>
        <taxon>Caryophyllales</taxon>
        <taxon>Chenopodiaceae</taxon>
        <taxon>Betoideae</taxon>
        <taxon>Beta</taxon>
    </lineage>
</organism>
<dbReference type="InterPro" id="IPR018955">
    <property type="entry name" value="BCDHK/PDK_N"/>
</dbReference>
<comment type="similarity">
    <text evidence="6">Belongs to the PDK/BCKDK protein kinase family.</text>
</comment>
<dbReference type="EC" id="2.7.11.-" evidence="6"/>
<dbReference type="OrthoDB" id="1920242at2759"/>
<sequence>ACRCAQRRFMSLFTVKEIRDVSMKNQTDVTLRTMFDIGRVKSSSAALIQSALFLREELPIRLAKRVLELENLPYGLSAMPSVKKVHNLYVDSFKLLNNSPKPNTAQGELEFKEVIHGMLQRHRDVVPLMAMGIKELKALSFNQASGYTFIDECPFLQDFLDRFYFSRIGIRILIGKSNT</sequence>
<reference evidence="8 9" key="1">
    <citation type="journal article" date="2014" name="Nature">
        <title>The genome of the recently domesticated crop plant sugar beet (Beta vulgaris).</title>
        <authorList>
            <person name="Dohm J.C."/>
            <person name="Minoche A.E."/>
            <person name="Holtgrawe D."/>
            <person name="Capella-Gutierrez S."/>
            <person name="Zakrzewski F."/>
            <person name="Tafer H."/>
            <person name="Rupp O."/>
            <person name="Sorensen T.R."/>
            <person name="Stracke R."/>
            <person name="Reinhardt R."/>
            <person name="Goesmann A."/>
            <person name="Kraft T."/>
            <person name="Schulz B."/>
            <person name="Stadler P.F."/>
            <person name="Schmidt T."/>
            <person name="Gabaldon T."/>
            <person name="Lehrach H."/>
            <person name="Weisshaar B."/>
            <person name="Himmelbauer H."/>
        </authorList>
    </citation>
    <scope>NUCLEOTIDE SEQUENCE [LARGE SCALE GENOMIC DNA]</scope>
    <source>
        <tissue evidence="8">Taproot</tissue>
    </source>
</reference>
<keyword evidence="9" id="KW-1185">Reference proteome</keyword>